<gene>
    <name evidence="1" type="ORF">DF185_20545</name>
</gene>
<evidence type="ECO:0000313" key="2">
    <source>
        <dbReference type="Proteomes" id="UP000248079"/>
    </source>
</evidence>
<evidence type="ECO:0000313" key="1">
    <source>
        <dbReference type="EMBL" id="PXX96171.1"/>
    </source>
</evidence>
<comment type="caution">
    <text evidence="1">The sequence shown here is derived from an EMBL/GenBank/DDBJ whole genome shotgun (WGS) entry which is preliminary data.</text>
</comment>
<sequence>MDHKLLLQLLQNKTEEIQNLLNHFKNNPDDLNKGLNLLADRIESLSKEFEFMKDGFSKVNSSTPKEVKVELPSAESSESKVIQHEEKKEAVNELINVTVEVKAEPETTPEISTEQKVETVVTVSENSKEEKTETDEILNDQLQKKSTEVIGEKLINDKLSDIQTAIGINDRFLFIRELFENNTEAYNSSIKFINETSNFSVLEEHFKNNTNWDFENPTVIQFMELTKRKF</sequence>
<dbReference type="AlphaFoldDB" id="A0A2V3ZUN6"/>
<dbReference type="Proteomes" id="UP000248079">
    <property type="component" value="Unassembled WGS sequence"/>
</dbReference>
<dbReference type="EMBL" id="QFLI01000012">
    <property type="protein sequence ID" value="PXX96171.1"/>
    <property type="molecule type" value="Genomic_DNA"/>
</dbReference>
<reference evidence="1 2" key="1">
    <citation type="submission" date="2018-05" db="EMBL/GenBank/DDBJ databases">
        <title>Marinifilum breve JC075T sp. nov., a marine bacterium isolated from Yongle Blue Hole in the South China Sea.</title>
        <authorList>
            <person name="Fu T."/>
        </authorList>
    </citation>
    <scope>NUCLEOTIDE SEQUENCE [LARGE SCALE GENOMIC DNA]</scope>
    <source>
        <strain evidence="1 2">JC075</strain>
    </source>
</reference>
<proteinExistence type="predicted"/>
<protein>
    <submittedName>
        <fullName evidence="1">Uncharacterized protein</fullName>
    </submittedName>
</protein>
<keyword evidence="2" id="KW-1185">Reference proteome</keyword>
<organism evidence="1 2">
    <name type="scientific">Marinifilum breve</name>
    <dbReference type="NCBI Taxonomy" id="2184082"/>
    <lineage>
        <taxon>Bacteria</taxon>
        <taxon>Pseudomonadati</taxon>
        <taxon>Bacteroidota</taxon>
        <taxon>Bacteroidia</taxon>
        <taxon>Marinilabiliales</taxon>
        <taxon>Marinifilaceae</taxon>
    </lineage>
</organism>
<dbReference type="RefSeq" id="WP_110363187.1">
    <property type="nucleotide sequence ID" value="NZ_QFLI01000012.1"/>
</dbReference>
<dbReference type="OrthoDB" id="1100725at2"/>
<accession>A0A2V3ZUN6</accession>
<name>A0A2V3ZUN6_9BACT</name>